<comment type="caution">
    <text evidence="1">The sequence shown here is derived from an EMBL/GenBank/DDBJ whole genome shotgun (WGS) entry which is preliminary data.</text>
</comment>
<accession>A0AAV9SV20</accession>
<name>A0AAV9SV20_9PEZI</name>
<organism evidence="1 2">
    <name type="scientific">Colletotrichum tabaci</name>
    <dbReference type="NCBI Taxonomy" id="1209068"/>
    <lineage>
        <taxon>Eukaryota</taxon>
        <taxon>Fungi</taxon>
        <taxon>Dikarya</taxon>
        <taxon>Ascomycota</taxon>
        <taxon>Pezizomycotina</taxon>
        <taxon>Sordariomycetes</taxon>
        <taxon>Hypocreomycetidae</taxon>
        <taxon>Glomerellales</taxon>
        <taxon>Glomerellaceae</taxon>
        <taxon>Colletotrichum</taxon>
        <taxon>Colletotrichum destructivum species complex</taxon>
    </lineage>
</organism>
<gene>
    <name evidence="1" type="ORF">QIS74_12534</name>
</gene>
<keyword evidence="1" id="KW-0378">Hydrolase</keyword>
<dbReference type="Proteomes" id="UP001327957">
    <property type="component" value="Unassembled WGS sequence"/>
</dbReference>
<evidence type="ECO:0000313" key="1">
    <source>
        <dbReference type="EMBL" id="KAK6207453.1"/>
    </source>
</evidence>
<reference evidence="1 2" key="1">
    <citation type="submission" date="2023-04" db="EMBL/GenBank/DDBJ databases">
        <title>Colletotrichum tabacum stain YC1 causing leaf anthracnose on Nicotiana tabacum(L.) cv.</title>
        <authorList>
            <person name="Ji Z."/>
            <person name="Wang M."/>
            <person name="Zhang J."/>
            <person name="Wang N."/>
            <person name="Zhou Z."/>
        </authorList>
    </citation>
    <scope>NUCLEOTIDE SEQUENCE [LARGE SCALE GENOMIC DNA]</scope>
    <source>
        <strain evidence="1 2">YC1</strain>
    </source>
</reference>
<dbReference type="AlphaFoldDB" id="A0AAV9SV20"/>
<dbReference type="GO" id="GO:0016787">
    <property type="term" value="F:hydrolase activity"/>
    <property type="evidence" value="ECO:0007669"/>
    <property type="project" value="UniProtKB-KW"/>
</dbReference>
<dbReference type="EMBL" id="JASAOK010000053">
    <property type="protein sequence ID" value="KAK6207453.1"/>
    <property type="molecule type" value="Genomic_DNA"/>
</dbReference>
<keyword evidence="2" id="KW-1185">Reference proteome</keyword>
<evidence type="ECO:0000313" key="2">
    <source>
        <dbReference type="Proteomes" id="UP001327957"/>
    </source>
</evidence>
<sequence length="100" mass="10722">MAQEKRINSFPNFKLTVNDMKVVWIVSQLPPAAGPPPVEVHSGHVALPRHRPLPASLGLSGGPLDIELTVDAAAWLLNRLMIDLGFNTGYVAQGGDIKTS</sequence>
<proteinExistence type="predicted"/>
<protein>
    <submittedName>
        <fullName evidence="1">Epoxide hydrolase</fullName>
    </submittedName>
</protein>